<keyword evidence="2" id="KW-0677">Repeat</keyword>
<dbReference type="GO" id="GO:0012505">
    <property type="term" value="C:endomembrane system"/>
    <property type="evidence" value="ECO:0007669"/>
    <property type="project" value="UniProtKB-SubCell"/>
</dbReference>
<sequence length="65" mass="7209">LQQSPWGCRYHQVIQACALQPDIDLLPAKEMTEIGERGINLSGGQRQRIALARAMYSSAKTIILV</sequence>
<dbReference type="PANTHER" id="PTHR24223:SF443">
    <property type="entry name" value="MULTIDRUG-RESISTANCE LIKE PROTEIN 1, ISOFORM I"/>
    <property type="match status" value="1"/>
</dbReference>
<gene>
    <name evidence="6" type="ORF">IscW_ISCW024360</name>
</gene>
<evidence type="ECO:0000256" key="3">
    <source>
        <dbReference type="ARBA" id="ARBA00022741"/>
    </source>
</evidence>
<dbReference type="VEuPathDB" id="VectorBase:ISCI024360"/>
<reference evidence="6" key="1">
    <citation type="submission" date="2008-03" db="EMBL/GenBank/DDBJ databases">
        <title>Annotation of Ixodes scapularis.</title>
        <authorList>
            <consortium name="Ixodes scapularis Genome Project Consortium"/>
            <person name="Caler E."/>
            <person name="Hannick L.I."/>
            <person name="Bidwell S."/>
            <person name="Joardar V."/>
            <person name="Thiagarajan M."/>
            <person name="Amedeo P."/>
            <person name="Galinsky K.J."/>
            <person name="Schobel S."/>
            <person name="Inman J."/>
            <person name="Hostetler J."/>
            <person name="Miller J."/>
            <person name="Hammond M."/>
            <person name="Megy K."/>
            <person name="Lawson D."/>
            <person name="Kodira C."/>
            <person name="Sutton G."/>
            <person name="Meyer J."/>
            <person name="Hill C.A."/>
            <person name="Birren B."/>
            <person name="Nene V."/>
            <person name="Collins F."/>
            <person name="Alarcon-Chaidez F."/>
            <person name="Wikel S."/>
            <person name="Strausberg R."/>
        </authorList>
    </citation>
    <scope>NUCLEOTIDE SEQUENCE [LARGE SCALE GENOMIC DNA]</scope>
    <source>
        <strain evidence="6">Wikel colony</strain>
    </source>
</reference>
<dbReference type="InterPro" id="IPR003439">
    <property type="entry name" value="ABC_transporter-like_ATP-bd"/>
</dbReference>
<dbReference type="AlphaFoldDB" id="B7PNR6"/>
<dbReference type="PaxDb" id="6945-B7PNR6"/>
<keyword evidence="3" id="KW-0547">Nucleotide-binding</keyword>
<dbReference type="InterPro" id="IPR050173">
    <property type="entry name" value="ABC_transporter_C-like"/>
</dbReference>
<evidence type="ECO:0000256" key="2">
    <source>
        <dbReference type="ARBA" id="ARBA00022737"/>
    </source>
</evidence>
<dbReference type="EMBL" id="DS754423">
    <property type="protein sequence ID" value="EEC08238.1"/>
    <property type="molecule type" value="Genomic_DNA"/>
</dbReference>
<dbReference type="InterPro" id="IPR027417">
    <property type="entry name" value="P-loop_NTPase"/>
</dbReference>
<feature type="domain" description="ABC transporter" evidence="5">
    <location>
        <begin position="29"/>
        <end position="64"/>
    </location>
</feature>
<name>B7PNR6_IXOSC</name>
<organism>
    <name type="scientific">Ixodes scapularis</name>
    <name type="common">Black-legged tick</name>
    <name type="synonym">Deer tick</name>
    <dbReference type="NCBI Taxonomy" id="6945"/>
    <lineage>
        <taxon>Eukaryota</taxon>
        <taxon>Metazoa</taxon>
        <taxon>Ecdysozoa</taxon>
        <taxon>Arthropoda</taxon>
        <taxon>Chelicerata</taxon>
        <taxon>Arachnida</taxon>
        <taxon>Acari</taxon>
        <taxon>Parasitiformes</taxon>
        <taxon>Ixodida</taxon>
        <taxon>Ixodoidea</taxon>
        <taxon>Ixodidae</taxon>
        <taxon>Ixodinae</taxon>
        <taxon>Ixodes</taxon>
    </lineage>
</organism>
<dbReference type="Pfam" id="PF00005">
    <property type="entry name" value="ABC_tran"/>
    <property type="match status" value="1"/>
</dbReference>
<comment type="subcellular location">
    <subcellularLocation>
        <location evidence="1">Endomembrane system</location>
        <topology evidence="1">Multi-pass membrane protein</topology>
    </subcellularLocation>
</comment>
<evidence type="ECO:0000256" key="4">
    <source>
        <dbReference type="ARBA" id="ARBA00022840"/>
    </source>
</evidence>
<evidence type="ECO:0000256" key="1">
    <source>
        <dbReference type="ARBA" id="ARBA00004127"/>
    </source>
</evidence>
<protein>
    <submittedName>
        <fullName evidence="6">Multidrug resistance associated protein, putative</fullName>
    </submittedName>
</protein>
<dbReference type="Gene3D" id="3.40.50.300">
    <property type="entry name" value="P-loop containing nucleotide triphosphate hydrolases"/>
    <property type="match status" value="1"/>
</dbReference>
<feature type="non-terminal residue" evidence="6">
    <location>
        <position position="65"/>
    </location>
</feature>
<evidence type="ECO:0000259" key="5">
    <source>
        <dbReference type="Pfam" id="PF00005"/>
    </source>
</evidence>
<dbReference type="GO" id="GO:0005524">
    <property type="term" value="F:ATP binding"/>
    <property type="evidence" value="ECO:0007669"/>
    <property type="project" value="UniProtKB-KW"/>
</dbReference>
<accession>B7PNR6</accession>
<dbReference type="FunFam" id="3.40.50.300:FF:003872">
    <property type="entry name" value="Multidrug resistance associated protein, putative"/>
    <property type="match status" value="1"/>
</dbReference>
<dbReference type="GO" id="GO:0016887">
    <property type="term" value="F:ATP hydrolysis activity"/>
    <property type="evidence" value="ECO:0007669"/>
    <property type="project" value="InterPro"/>
</dbReference>
<dbReference type="HOGENOM" id="CLU_180489_2_0_1"/>
<evidence type="ECO:0000313" key="6">
    <source>
        <dbReference type="EMBL" id="EEC08238.1"/>
    </source>
</evidence>
<feature type="non-terminal residue" evidence="6">
    <location>
        <position position="1"/>
    </location>
</feature>
<dbReference type="SUPFAM" id="SSF52540">
    <property type="entry name" value="P-loop containing nucleoside triphosphate hydrolases"/>
    <property type="match status" value="1"/>
</dbReference>
<proteinExistence type="predicted"/>
<dbReference type="PANTHER" id="PTHR24223">
    <property type="entry name" value="ATP-BINDING CASSETTE SUB-FAMILY C"/>
    <property type="match status" value="1"/>
</dbReference>
<keyword evidence="4" id="KW-0067">ATP-binding</keyword>
<dbReference type="VEuPathDB" id="VectorBase:ISCW024360"/>